<sequence>MISSPFHFLIAQVVSWSNVAVLVFVAVICSLAFIHCLTRTKAVQFERAFKRTRNFWLAVTGACSAVTVLSAVPALMAAVSGGLNLGGGYFIALLTATVCGVYLVDVKPAVDVESQGPSAW</sequence>
<feature type="transmembrane region" description="Helical" evidence="1">
    <location>
        <begin position="55"/>
        <end position="79"/>
    </location>
</feature>
<evidence type="ECO:0000313" key="3">
    <source>
        <dbReference type="Proteomes" id="UP000521379"/>
    </source>
</evidence>
<dbReference type="Pfam" id="PF10724">
    <property type="entry name" value="DUF2516"/>
    <property type="match status" value="1"/>
</dbReference>
<feature type="transmembrane region" description="Helical" evidence="1">
    <location>
        <begin position="6"/>
        <end position="34"/>
    </location>
</feature>
<dbReference type="AlphaFoldDB" id="A0A846U6M3"/>
<feature type="transmembrane region" description="Helical" evidence="1">
    <location>
        <begin position="85"/>
        <end position="104"/>
    </location>
</feature>
<dbReference type="EMBL" id="JAAVUN010000025">
    <property type="protein sequence ID" value="NKE10441.1"/>
    <property type="molecule type" value="Genomic_DNA"/>
</dbReference>
<keyword evidence="3" id="KW-1185">Reference proteome</keyword>
<keyword evidence="1" id="KW-1133">Transmembrane helix</keyword>
<keyword evidence="1" id="KW-0472">Membrane</keyword>
<organism evidence="2 3">
    <name type="scientific">Kocuria subflava</name>
    <dbReference type="NCBI Taxonomy" id="1736139"/>
    <lineage>
        <taxon>Bacteria</taxon>
        <taxon>Bacillati</taxon>
        <taxon>Actinomycetota</taxon>
        <taxon>Actinomycetes</taxon>
        <taxon>Micrococcales</taxon>
        <taxon>Micrococcaceae</taxon>
        <taxon>Kocuria</taxon>
    </lineage>
</organism>
<gene>
    <name evidence="2" type="ORF">GTW58_10970</name>
</gene>
<dbReference type="InterPro" id="IPR019662">
    <property type="entry name" value="DUF2516"/>
</dbReference>
<evidence type="ECO:0000256" key="1">
    <source>
        <dbReference type="SAM" id="Phobius"/>
    </source>
</evidence>
<name>A0A846U6M3_9MICC</name>
<proteinExistence type="predicted"/>
<dbReference type="RefSeq" id="WP_119933470.1">
    <property type="nucleotide sequence ID" value="NZ_JAAVUN010000025.1"/>
</dbReference>
<reference evidence="2 3" key="1">
    <citation type="submission" date="2020-02" db="EMBL/GenBank/DDBJ databases">
        <authorList>
            <person name="Sun Q."/>
        </authorList>
    </citation>
    <scope>NUCLEOTIDE SEQUENCE [LARGE SCALE GENOMIC DNA]</scope>
    <source>
        <strain evidence="2 3">YIM 13062</strain>
    </source>
</reference>
<evidence type="ECO:0000313" key="2">
    <source>
        <dbReference type="EMBL" id="NKE10441.1"/>
    </source>
</evidence>
<comment type="caution">
    <text evidence="2">The sequence shown here is derived from an EMBL/GenBank/DDBJ whole genome shotgun (WGS) entry which is preliminary data.</text>
</comment>
<accession>A0A846U6M3</accession>
<dbReference type="Proteomes" id="UP000521379">
    <property type="component" value="Unassembled WGS sequence"/>
</dbReference>
<keyword evidence="1" id="KW-0812">Transmembrane</keyword>
<protein>
    <submittedName>
        <fullName evidence="2">DUF2516 family protein</fullName>
    </submittedName>
</protein>